<organism evidence="1 2">
    <name type="scientific">Mya arenaria</name>
    <name type="common">Soft-shell clam</name>
    <dbReference type="NCBI Taxonomy" id="6604"/>
    <lineage>
        <taxon>Eukaryota</taxon>
        <taxon>Metazoa</taxon>
        <taxon>Spiralia</taxon>
        <taxon>Lophotrochozoa</taxon>
        <taxon>Mollusca</taxon>
        <taxon>Bivalvia</taxon>
        <taxon>Autobranchia</taxon>
        <taxon>Heteroconchia</taxon>
        <taxon>Euheterodonta</taxon>
        <taxon>Imparidentia</taxon>
        <taxon>Neoheterodontei</taxon>
        <taxon>Myida</taxon>
        <taxon>Myoidea</taxon>
        <taxon>Myidae</taxon>
        <taxon>Mya</taxon>
    </lineage>
</organism>
<accession>A0ABY7FYP0</accession>
<evidence type="ECO:0000313" key="1">
    <source>
        <dbReference type="EMBL" id="WAR27325.1"/>
    </source>
</evidence>
<dbReference type="Proteomes" id="UP001164746">
    <property type="component" value="Chromosome 15"/>
</dbReference>
<dbReference type="EMBL" id="CP111026">
    <property type="protein sequence ID" value="WAR27325.1"/>
    <property type="molecule type" value="Genomic_DNA"/>
</dbReference>
<keyword evidence="2" id="KW-1185">Reference proteome</keyword>
<name>A0ABY7FYP0_MYAAR</name>
<reference evidence="1" key="1">
    <citation type="submission" date="2022-11" db="EMBL/GenBank/DDBJ databases">
        <title>Centuries of genome instability and evolution in soft-shell clam transmissible cancer (bioRxiv).</title>
        <authorList>
            <person name="Hart S.F.M."/>
            <person name="Yonemitsu M.A."/>
            <person name="Giersch R.M."/>
            <person name="Beal B.F."/>
            <person name="Arriagada G."/>
            <person name="Davis B.W."/>
            <person name="Ostrander E.A."/>
            <person name="Goff S.P."/>
            <person name="Metzger M.J."/>
        </authorList>
    </citation>
    <scope>NUCLEOTIDE SEQUENCE</scope>
    <source>
        <strain evidence="1">MELC-2E11</strain>
        <tissue evidence="1">Siphon/mantle</tissue>
    </source>
</reference>
<protein>
    <submittedName>
        <fullName evidence="1">Uncharacterized protein</fullName>
    </submittedName>
</protein>
<proteinExistence type="predicted"/>
<sequence length="126" mass="14762">MDAMHLTINLNNFPHTNQALKQYVPNLNKFPKILNKNSHRIYDLVHRISQIDTLKENPSRVIVDKLPFSLQKKWVSTASSYKSRENMPFPTFAEFVRFVSTHPDIRNDTVLVHVAREQHIPTQNIE</sequence>
<gene>
    <name evidence="1" type="ORF">MAR_013029</name>
</gene>
<evidence type="ECO:0000313" key="2">
    <source>
        <dbReference type="Proteomes" id="UP001164746"/>
    </source>
</evidence>